<sequence>MRILIAPDKFAGTLTAEQAAEAIGQGWRRSRPGDEIHTMPLADGGPGFLAALHASLTNSHLRTLTVLDPLGRQVEAAYLRHGEAAYIEAAAGVGLHLLTEAERDPRRATSFGLGQLIAAAIDHGARQLIIGLGGTAVCDGGAGMLTALGLTLRDAADHVVPYGAAHLINAASLDGFALLRGVEIVAATDVDSPLLGPSGATYMFAPQKGADAADLPLFEAGLARLASLLQELPTAPSGLLGCPGGGAAGGIGAALLALGARRESGAQIVSGTLGLRSAIEQADLVITGEGSFDSQSLRGKVPAEVAAEARRSGRRCVVLAGRIGTEAEDPTGAQGTRCPESRWREAGVSAVWSLTEHLGSSEAAWHNAQTGLVELAQHVASDIA</sequence>
<dbReference type="InterPro" id="IPR018197">
    <property type="entry name" value="Glycerate_kinase_RE-like"/>
</dbReference>
<gene>
    <name evidence="5" type="ORF">JQS30_05845</name>
</gene>
<dbReference type="GO" id="GO:0008887">
    <property type="term" value="F:glycerate kinase activity"/>
    <property type="evidence" value="ECO:0007669"/>
    <property type="project" value="UniProtKB-UniRule"/>
</dbReference>
<dbReference type="NCBIfam" id="TIGR00045">
    <property type="entry name" value="glycerate kinase"/>
    <property type="match status" value="1"/>
</dbReference>
<dbReference type="PIRSF" id="PIRSF006078">
    <property type="entry name" value="GlxK"/>
    <property type="match status" value="1"/>
</dbReference>
<comment type="similarity">
    <text evidence="1 4">Belongs to the glycerate kinase type-1 family.</text>
</comment>
<name>A0A895XT30_9ACTN</name>
<evidence type="ECO:0000256" key="4">
    <source>
        <dbReference type="PIRNR" id="PIRNR006078"/>
    </source>
</evidence>
<dbReference type="InterPro" id="IPR004381">
    <property type="entry name" value="Glycerate_kinase"/>
</dbReference>
<dbReference type="Pfam" id="PF02595">
    <property type="entry name" value="Gly_kinase"/>
    <property type="match status" value="1"/>
</dbReference>
<keyword evidence="2 4" id="KW-0808">Transferase</keyword>
<dbReference type="SUPFAM" id="SSF110738">
    <property type="entry name" value="Glycerate kinase I"/>
    <property type="match status" value="1"/>
</dbReference>
<dbReference type="GO" id="GO:0031388">
    <property type="term" value="P:organic acid phosphorylation"/>
    <property type="evidence" value="ECO:0007669"/>
    <property type="project" value="UniProtKB-UniRule"/>
</dbReference>
<dbReference type="RefSeq" id="WP_213172434.1">
    <property type="nucleotide sequence ID" value="NZ_CP070496.1"/>
</dbReference>
<evidence type="ECO:0000256" key="1">
    <source>
        <dbReference type="ARBA" id="ARBA00006284"/>
    </source>
</evidence>
<keyword evidence="6" id="KW-1185">Reference proteome</keyword>
<accession>A0A895XT30</accession>
<dbReference type="InterPro" id="IPR018193">
    <property type="entry name" value="Glyc_kinase_flavodox-like_fold"/>
</dbReference>
<dbReference type="EMBL" id="CP070496">
    <property type="protein sequence ID" value="QSB06425.1"/>
    <property type="molecule type" value="Genomic_DNA"/>
</dbReference>
<protein>
    <submittedName>
        <fullName evidence="5">Glycerate kinase</fullName>
    </submittedName>
</protein>
<reference evidence="5" key="1">
    <citation type="submission" date="2021-02" db="EMBL/GenBank/DDBJ databases">
        <title>Natronoglycomyces albus gen. nov., sp. nov, a haloalkaliphilic actinobacterium from a soda solonchak soil.</title>
        <authorList>
            <person name="Sorokin D.Y."/>
            <person name="Khijniak T.V."/>
            <person name="Zakharycheva A.P."/>
            <person name="Boueva O.V."/>
            <person name="Ariskina E.V."/>
            <person name="Hahnke R.L."/>
            <person name="Bunk B."/>
            <person name="Sproer C."/>
            <person name="Schumann P."/>
            <person name="Evtushenko L.I."/>
            <person name="Kublanov I.V."/>
        </authorList>
    </citation>
    <scope>NUCLEOTIDE SEQUENCE</scope>
    <source>
        <strain evidence="5">DSM 106290</strain>
    </source>
</reference>
<dbReference type="KEGG" id="nav:JQS30_05845"/>
<dbReference type="Gene3D" id="3.90.1510.10">
    <property type="entry name" value="Glycerate kinase, domain 2"/>
    <property type="match status" value="1"/>
</dbReference>
<dbReference type="InterPro" id="IPR036129">
    <property type="entry name" value="Glycerate_kinase_sf"/>
</dbReference>
<dbReference type="Proteomes" id="UP000662939">
    <property type="component" value="Chromosome"/>
</dbReference>
<evidence type="ECO:0000256" key="2">
    <source>
        <dbReference type="ARBA" id="ARBA00022679"/>
    </source>
</evidence>
<organism evidence="5 6">
    <name type="scientific">Natronoglycomyces albus</name>
    <dbReference type="NCBI Taxonomy" id="2811108"/>
    <lineage>
        <taxon>Bacteria</taxon>
        <taxon>Bacillati</taxon>
        <taxon>Actinomycetota</taxon>
        <taxon>Actinomycetes</taxon>
        <taxon>Glycomycetales</taxon>
        <taxon>Glycomycetaceae</taxon>
        <taxon>Natronoglycomyces</taxon>
    </lineage>
</organism>
<dbReference type="PANTHER" id="PTHR21599:SF0">
    <property type="entry name" value="GLYCERATE KINASE"/>
    <property type="match status" value="1"/>
</dbReference>
<dbReference type="Gene3D" id="3.40.50.10350">
    <property type="entry name" value="Glycerate kinase, domain 1"/>
    <property type="match status" value="1"/>
</dbReference>
<keyword evidence="3 4" id="KW-0418">Kinase</keyword>
<dbReference type="AlphaFoldDB" id="A0A895XT30"/>
<evidence type="ECO:0000256" key="3">
    <source>
        <dbReference type="ARBA" id="ARBA00022777"/>
    </source>
</evidence>
<evidence type="ECO:0000313" key="6">
    <source>
        <dbReference type="Proteomes" id="UP000662939"/>
    </source>
</evidence>
<dbReference type="PANTHER" id="PTHR21599">
    <property type="entry name" value="GLYCERATE KINASE"/>
    <property type="match status" value="1"/>
</dbReference>
<evidence type="ECO:0000313" key="5">
    <source>
        <dbReference type="EMBL" id="QSB06425.1"/>
    </source>
</evidence>
<proteinExistence type="inferred from homology"/>